<evidence type="ECO:0000256" key="7">
    <source>
        <dbReference type="ARBA" id="ARBA00022840"/>
    </source>
</evidence>
<dbReference type="PANTHER" id="PTHR43442:SF3">
    <property type="entry name" value="GLUCONOKINASE-RELATED"/>
    <property type="match status" value="1"/>
</dbReference>
<dbReference type="SUPFAM" id="SSF52540">
    <property type="entry name" value="P-loop containing nucleoside triphosphate hydrolases"/>
    <property type="match status" value="1"/>
</dbReference>
<evidence type="ECO:0000313" key="10">
    <source>
        <dbReference type="EMBL" id="GAA3635928.1"/>
    </source>
</evidence>
<proteinExistence type="inferred from homology"/>
<protein>
    <recommendedName>
        <fullName evidence="3 9">Gluconokinase</fullName>
        <ecNumber evidence="3 9">2.7.1.12</ecNumber>
    </recommendedName>
</protein>
<dbReference type="Proteomes" id="UP001501697">
    <property type="component" value="Unassembled WGS sequence"/>
</dbReference>
<keyword evidence="11" id="KW-1185">Reference proteome</keyword>
<accession>A0ABP7ANI6</accession>
<evidence type="ECO:0000313" key="11">
    <source>
        <dbReference type="Proteomes" id="UP001501697"/>
    </source>
</evidence>
<comment type="catalytic activity">
    <reaction evidence="8 9">
        <text>D-gluconate + ATP = 6-phospho-D-gluconate + ADP + H(+)</text>
        <dbReference type="Rhea" id="RHEA:19433"/>
        <dbReference type="ChEBI" id="CHEBI:15378"/>
        <dbReference type="ChEBI" id="CHEBI:18391"/>
        <dbReference type="ChEBI" id="CHEBI:30616"/>
        <dbReference type="ChEBI" id="CHEBI:58759"/>
        <dbReference type="ChEBI" id="CHEBI:456216"/>
        <dbReference type="EC" id="2.7.1.12"/>
    </reaction>
</comment>
<evidence type="ECO:0000256" key="3">
    <source>
        <dbReference type="ARBA" id="ARBA00012054"/>
    </source>
</evidence>
<evidence type="ECO:0000256" key="5">
    <source>
        <dbReference type="ARBA" id="ARBA00022741"/>
    </source>
</evidence>
<dbReference type="InterPro" id="IPR006001">
    <property type="entry name" value="Therm_gnt_kin"/>
</dbReference>
<name>A0ABP7ANI6_9MICO</name>
<dbReference type="EMBL" id="BAAAYU010000005">
    <property type="protein sequence ID" value="GAA3635928.1"/>
    <property type="molecule type" value="Genomic_DNA"/>
</dbReference>
<evidence type="ECO:0000256" key="1">
    <source>
        <dbReference type="ARBA" id="ARBA00004761"/>
    </source>
</evidence>
<gene>
    <name evidence="10" type="ORF">GCM10022200_19060</name>
</gene>
<keyword evidence="7 9" id="KW-0067">ATP-binding</keyword>
<sequence>MTAVDGRTAPPRIVVMGVSAAGKTSVGVAIAARLEVDFQDADDLHPSANRDKMSAGIPLTDADRGPWLDRVGRALAAAPGLVMACSALRRSYRDRLRAVAPDAVFVHLTGPPALLAARARARTGHFMPPALLVSQLETLEPLAPDEGGVVLDVTASVDDLAESAVRWVLASRAPDAPPGPVRSAPPT</sequence>
<evidence type="ECO:0000256" key="8">
    <source>
        <dbReference type="ARBA" id="ARBA00048090"/>
    </source>
</evidence>
<organism evidence="10 11">
    <name type="scientific">Microbacterium awajiense</name>
    <dbReference type="NCBI Taxonomy" id="415214"/>
    <lineage>
        <taxon>Bacteria</taxon>
        <taxon>Bacillati</taxon>
        <taxon>Actinomycetota</taxon>
        <taxon>Actinomycetes</taxon>
        <taxon>Micrococcales</taxon>
        <taxon>Microbacteriaceae</taxon>
        <taxon>Microbacterium</taxon>
    </lineage>
</organism>
<evidence type="ECO:0000256" key="4">
    <source>
        <dbReference type="ARBA" id="ARBA00022679"/>
    </source>
</evidence>
<keyword evidence="6 9" id="KW-0418">Kinase</keyword>
<dbReference type="RefSeq" id="WP_344737899.1">
    <property type="nucleotide sequence ID" value="NZ_BAAAYU010000005.1"/>
</dbReference>
<dbReference type="CDD" id="cd02021">
    <property type="entry name" value="GntK"/>
    <property type="match status" value="1"/>
</dbReference>
<dbReference type="Pfam" id="PF01202">
    <property type="entry name" value="SKI"/>
    <property type="match status" value="1"/>
</dbReference>
<comment type="pathway">
    <text evidence="1">Carbohydrate acid metabolism.</text>
</comment>
<keyword evidence="4 9" id="KW-0808">Transferase</keyword>
<dbReference type="NCBIfam" id="TIGR01313">
    <property type="entry name" value="therm_gnt_kin"/>
    <property type="match status" value="1"/>
</dbReference>
<evidence type="ECO:0000256" key="9">
    <source>
        <dbReference type="RuleBase" id="RU363066"/>
    </source>
</evidence>
<comment type="similarity">
    <text evidence="2 9">Belongs to the gluconokinase GntK/GntV family.</text>
</comment>
<comment type="caution">
    <text evidence="10">The sequence shown here is derived from an EMBL/GenBank/DDBJ whole genome shotgun (WGS) entry which is preliminary data.</text>
</comment>
<dbReference type="PANTHER" id="PTHR43442">
    <property type="entry name" value="GLUCONOKINASE-RELATED"/>
    <property type="match status" value="1"/>
</dbReference>
<evidence type="ECO:0000256" key="2">
    <source>
        <dbReference type="ARBA" id="ARBA00008420"/>
    </source>
</evidence>
<dbReference type="InterPro" id="IPR031322">
    <property type="entry name" value="Shikimate/glucono_kinase"/>
</dbReference>
<dbReference type="Gene3D" id="3.40.50.300">
    <property type="entry name" value="P-loop containing nucleotide triphosphate hydrolases"/>
    <property type="match status" value="1"/>
</dbReference>
<dbReference type="InterPro" id="IPR027417">
    <property type="entry name" value="P-loop_NTPase"/>
</dbReference>
<evidence type="ECO:0000256" key="6">
    <source>
        <dbReference type="ARBA" id="ARBA00022777"/>
    </source>
</evidence>
<dbReference type="EC" id="2.7.1.12" evidence="3 9"/>
<reference evidence="11" key="1">
    <citation type="journal article" date="2019" name="Int. J. Syst. Evol. Microbiol.">
        <title>The Global Catalogue of Microorganisms (GCM) 10K type strain sequencing project: providing services to taxonomists for standard genome sequencing and annotation.</title>
        <authorList>
            <consortium name="The Broad Institute Genomics Platform"/>
            <consortium name="The Broad Institute Genome Sequencing Center for Infectious Disease"/>
            <person name="Wu L."/>
            <person name="Ma J."/>
        </authorList>
    </citation>
    <scope>NUCLEOTIDE SEQUENCE [LARGE SCALE GENOMIC DNA]</scope>
    <source>
        <strain evidence="11">JCM 16544</strain>
    </source>
</reference>
<keyword evidence="5 9" id="KW-0547">Nucleotide-binding</keyword>